<protein>
    <submittedName>
        <fullName evidence="2">Uncharacterized protein</fullName>
    </submittedName>
</protein>
<keyword evidence="1" id="KW-0472">Membrane</keyword>
<gene>
    <name evidence="2" type="ORF">GCM10010387_37310</name>
</gene>
<dbReference type="AlphaFoldDB" id="A0A918QCA1"/>
<dbReference type="EMBL" id="BMWG01000011">
    <property type="protein sequence ID" value="GGZ39566.1"/>
    <property type="molecule type" value="Genomic_DNA"/>
</dbReference>
<comment type="caution">
    <text evidence="2">The sequence shown here is derived from an EMBL/GenBank/DDBJ whole genome shotgun (WGS) entry which is preliminary data.</text>
</comment>
<accession>A0A918QCA1</accession>
<proteinExistence type="predicted"/>
<evidence type="ECO:0000256" key="1">
    <source>
        <dbReference type="SAM" id="Phobius"/>
    </source>
</evidence>
<dbReference type="RefSeq" id="WP_190124241.1">
    <property type="nucleotide sequence ID" value="NZ_BMWG01000011.1"/>
</dbReference>
<feature type="transmembrane region" description="Helical" evidence="1">
    <location>
        <begin position="16"/>
        <end position="36"/>
    </location>
</feature>
<keyword evidence="3" id="KW-1185">Reference proteome</keyword>
<evidence type="ECO:0000313" key="3">
    <source>
        <dbReference type="Proteomes" id="UP000630936"/>
    </source>
</evidence>
<dbReference type="Proteomes" id="UP000630936">
    <property type="component" value="Unassembled WGS sequence"/>
</dbReference>
<reference evidence="2" key="1">
    <citation type="journal article" date="2014" name="Int. J. Syst. Evol. Microbiol.">
        <title>Complete genome sequence of Corynebacterium casei LMG S-19264T (=DSM 44701T), isolated from a smear-ripened cheese.</title>
        <authorList>
            <consortium name="US DOE Joint Genome Institute (JGI-PGF)"/>
            <person name="Walter F."/>
            <person name="Albersmeier A."/>
            <person name="Kalinowski J."/>
            <person name="Ruckert C."/>
        </authorList>
    </citation>
    <scope>NUCLEOTIDE SEQUENCE</scope>
    <source>
        <strain evidence="2">JCM 4988</strain>
    </source>
</reference>
<keyword evidence="1" id="KW-1133">Transmembrane helix</keyword>
<evidence type="ECO:0000313" key="2">
    <source>
        <dbReference type="EMBL" id="GGZ39566.1"/>
    </source>
</evidence>
<name>A0A918QCA1_9ACTN</name>
<sequence>MTDTPDFASATLPRHVLRGAVGFGALAGSVLALPAVGPVSLLLVPVGLLALRGCPMCWTIGLVQTLSRGRLRRSCADGRCELSTTGR</sequence>
<organism evidence="2 3">
    <name type="scientific">Streptomyces inusitatus</name>
    <dbReference type="NCBI Taxonomy" id="68221"/>
    <lineage>
        <taxon>Bacteria</taxon>
        <taxon>Bacillati</taxon>
        <taxon>Actinomycetota</taxon>
        <taxon>Actinomycetes</taxon>
        <taxon>Kitasatosporales</taxon>
        <taxon>Streptomycetaceae</taxon>
        <taxon>Streptomyces</taxon>
    </lineage>
</organism>
<reference evidence="2" key="2">
    <citation type="submission" date="2020-09" db="EMBL/GenBank/DDBJ databases">
        <authorList>
            <person name="Sun Q."/>
            <person name="Ohkuma M."/>
        </authorList>
    </citation>
    <scope>NUCLEOTIDE SEQUENCE</scope>
    <source>
        <strain evidence="2">JCM 4988</strain>
    </source>
</reference>
<keyword evidence="1" id="KW-0812">Transmembrane</keyword>